<dbReference type="RefSeq" id="WP_184011667.1">
    <property type="nucleotide sequence ID" value="NZ_JACIJS010000006.1"/>
</dbReference>
<feature type="domain" description="Multidrug resistance protein MdtA-like barrel-sandwich hybrid" evidence="4">
    <location>
        <begin position="87"/>
        <end position="214"/>
    </location>
</feature>
<evidence type="ECO:0000259" key="5">
    <source>
        <dbReference type="Pfam" id="PF25954"/>
    </source>
</evidence>
<evidence type="ECO:0000313" key="6">
    <source>
        <dbReference type="EMBL" id="MBB5516254.1"/>
    </source>
</evidence>
<dbReference type="Pfam" id="PF25917">
    <property type="entry name" value="BSH_RND"/>
    <property type="match status" value="1"/>
</dbReference>
<comment type="similarity">
    <text evidence="1">Belongs to the membrane fusion protein (MFP) (TC 8.A.1) family.</text>
</comment>
<keyword evidence="2" id="KW-0175">Coiled coil</keyword>
<dbReference type="InterPro" id="IPR006143">
    <property type="entry name" value="RND_pump_MFP"/>
</dbReference>
<keyword evidence="3" id="KW-0812">Transmembrane</keyword>
<dbReference type="Proteomes" id="UP000553766">
    <property type="component" value="Unassembled WGS sequence"/>
</dbReference>
<reference evidence="6 7" key="1">
    <citation type="submission" date="2020-08" db="EMBL/GenBank/DDBJ databases">
        <title>Genomic Encyclopedia of Type Strains, Phase IV (KMG-IV): sequencing the most valuable type-strain genomes for metagenomic binning, comparative biology and taxonomic classification.</title>
        <authorList>
            <person name="Goeker M."/>
        </authorList>
    </citation>
    <scope>NUCLEOTIDE SEQUENCE [LARGE SCALE GENOMIC DNA]</scope>
    <source>
        <strain evidence="6 7">DSM 103377</strain>
    </source>
</reference>
<keyword evidence="3" id="KW-0472">Membrane</keyword>
<dbReference type="Gene3D" id="1.10.287.470">
    <property type="entry name" value="Helix hairpin bin"/>
    <property type="match status" value="1"/>
</dbReference>
<dbReference type="Pfam" id="PF25954">
    <property type="entry name" value="Beta-barrel_RND_2"/>
    <property type="match status" value="1"/>
</dbReference>
<proteinExistence type="inferred from homology"/>
<feature type="transmembrane region" description="Helical" evidence="3">
    <location>
        <begin position="24"/>
        <end position="43"/>
    </location>
</feature>
<dbReference type="PANTHER" id="PTHR30469:SF29">
    <property type="entry name" value="BLR2860 PROTEIN"/>
    <property type="match status" value="1"/>
</dbReference>
<gene>
    <name evidence="6" type="ORF">FHS89_002280</name>
</gene>
<evidence type="ECO:0000256" key="2">
    <source>
        <dbReference type="SAM" id="Coils"/>
    </source>
</evidence>
<dbReference type="EMBL" id="JACIJS010000006">
    <property type="protein sequence ID" value="MBB5516254.1"/>
    <property type="molecule type" value="Genomic_DNA"/>
</dbReference>
<organism evidence="6 7">
    <name type="scientific">Rubricella aquisinus</name>
    <dbReference type="NCBI Taxonomy" id="2028108"/>
    <lineage>
        <taxon>Bacteria</taxon>
        <taxon>Pseudomonadati</taxon>
        <taxon>Pseudomonadota</taxon>
        <taxon>Alphaproteobacteria</taxon>
        <taxon>Rhodobacterales</taxon>
        <taxon>Paracoccaceae</taxon>
        <taxon>Rubricella</taxon>
    </lineage>
</organism>
<evidence type="ECO:0000313" key="7">
    <source>
        <dbReference type="Proteomes" id="UP000553766"/>
    </source>
</evidence>
<dbReference type="GO" id="GO:0015562">
    <property type="term" value="F:efflux transmembrane transporter activity"/>
    <property type="evidence" value="ECO:0007669"/>
    <property type="project" value="TreeGrafter"/>
</dbReference>
<dbReference type="Gene3D" id="2.40.50.100">
    <property type="match status" value="1"/>
</dbReference>
<feature type="domain" description="CusB-like beta-barrel" evidence="5">
    <location>
        <begin position="221"/>
        <end position="292"/>
    </location>
</feature>
<dbReference type="GO" id="GO:1990281">
    <property type="term" value="C:efflux pump complex"/>
    <property type="evidence" value="ECO:0007669"/>
    <property type="project" value="TreeGrafter"/>
</dbReference>
<dbReference type="InterPro" id="IPR058625">
    <property type="entry name" value="MdtA-like_BSH"/>
</dbReference>
<dbReference type="Gene3D" id="2.40.30.170">
    <property type="match status" value="1"/>
</dbReference>
<keyword evidence="7" id="KW-1185">Reference proteome</keyword>
<dbReference type="NCBIfam" id="TIGR01730">
    <property type="entry name" value="RND_mfp"/>
    <property type="match status" value="1"/>
</dbReference>
<accession>A0A840X0K2</accession>
<dbReference type="PANTHER" id="PTHR30469">
    <property type="entry name" value="MULTIDRUG RESISTANCE PROTEIN MDTA"/>
    <property type="match status" value="1"/>
</dbReference>
<evidence type="ECO:0000259" key="4">
    <source>
        <dbReference type="Pfam" id="PF25917"/>
    </source>
</evidence>
<dbReference type="SUPFAM" id="SSF111369">
    <property type="entry name" value="HlyD-like secretion proteins"/>
    <property type="match status" value="1"/>
</dbReference>
<evidence type="ECO:0000256" key="3">
    <source>
        <dbReference type="SAM" id="Phobius"/>
    </source>
</evidence>
<name>A0A840X0K2_9RHOB</name>
<keyword evidence="3" id="KW-1133">Transmembrane helix</keyword>
<comment type="caution">
    <text evidence="6">The sequence shown here is derived from an EMBL/GenBank/DDBJ whole genome shotgun (WGS) entry which is preliminary data.</text>
</comment>
<protein>
    <submittedName>
        <fullName evidence="6">Multidrug efflux system membrane fusion protein</fullName>
    </submittedName>
</protein>
<dbReference type="Gene3D" id="2.40.420.20">
    <property type="match status" value="1"/>
</dbReference>
<dbReference type="AlphaFoldDB" id="A0A840X0K2"/>
<feature type="coiled-coil region" evidence="2">
    <location>
        <begin position="128"/>
        <end position="155"/>
    </location>
</feature>
<sequence length="377" mass="39775">MASPDPSKQTLTFNTDRGASRSKWVAVILGLAMVGWMASGIILPTPEDDSEAALPSVRSAVTVATTNSTAEEIQQIFSAEGQAQPDRITEIRAESSGPVAELVARKGQYVQQGDVIARIQDTDQRAQLTVAEEDLARAQREFDNAEALRERGNATADRVTTARAALAAAQAQLTRATEALDNTVIRAPFAGRLSALDIDEGEFVQAGGSVAEVLDSDPLTVVIQIPQQALSGIREGQPAQVEFITGEQRIGEINFVGINADSATRTFRAEVIVPNSDLALPSGISAQVRVATGSAVAHFISPATLSLGPDGALGVMIVDENSRARFTPITILRAQTDGIWVGGLPEQAQIITVGQGFVSNNQPVTPVTDTSLVEVTQ</sequence>
<dbReference type="InterPro" id="IPR058792">
    <property type="entry name" value="Beta-barrel_RND_2"/>
</dbReference>
<evidence type="ECO:0000256" key="1">
    <source>
        <dbReference type="ARBA" id="ARBA00009477"/>
    </source>
</evidence>